<evidence type="ECO:0000313" key="1">
    <source>
        <dbReference type="EMBL" id="GIL60765.1"/>
    </source>
</evidence>
<evidence type="ECO:0008006" key="3">
    <source>
        <dbReference type="Google" id="ProtNLM"/>
    </source>
</evidence>
<organism evidence="1 2">
    <name type="scientific">Volvox africanus</name>
    <dbReference type="NCBI Taxonomy" id="51714"/>
    <lineage>
        <taxon>Eukaryota</taxon>
        <taxon>Viridiplantae</taxon>
        <taxon>Chlorophyta</taxon>
        <taxon>core chlorophytes</taxon>
        <taxon>Chlorophyceae</taxon>
        <taxon>CS clade</taxon>
        <taxon>Chlamydomonadales</taxon>
        <taxon>Volvocaceae</taxon>
        <taxon>Volvox</taxon>
    </lineage>
</organism>
<comment type="caution">
    <text evidence="1">The sequence shown here is derived from an EMBL/GenBank/DDBJ whole genome shotgun (WGS) entry which is preliminary data.</text>
</comment>
<dbReference type="InterPro" id="IPR012340">
    <property type="entry name" value="NA-bd_OB-fold"/>
</dbReference>
<reference evidence="1" key="1">
    <citation type="journal article" date="2021" name="Proc. Natl. Acad. Sci. U.S.A.">
        <title>Three genomes in the algal genus Volvox reveal the fate of a haploid sex-determining region after a transition to homothallism.</title>
        <authorList>
            <person name="Yamamoto K."/>
            <person name="Hamaji T."/>
            <person name="Kawai-Toyooka H."/>
            <person name="Matsuzaki R."/>
            <person name="Takahashi F."/>
            <person name="Nishimura Y."/>
            <person name="Kawachi M."/>
            <person name="Noguchi H."/>
            <person name="Minakuchi Y."/>
            <person name="Umen J.G."/>
            <person name="Toyoda A."/>
            <person name="Nozaki H."/>
        </authorList>
    </citation>
    <scope>NUCLEOTIDE SEQUENCE</scope>
    <source>
        <strain evidence="1">NIES-3780</strain>
    </source>
</reference>
<protein>
    <recommendedName>
        <fullName evidence="3">OB domain-containing protein</fullName>
    </recommendedName>
</protein>
<keyword evidence="2" id="KW-1185">Reference proteome</keyword>
<dbReference type="EMBL" id="BNCO01000041">
    <property type="protein sequence ID" value="GIL60765.1"/>
    <property type="molecule type" value="Genomic_DNA"/>
</dbReference>
<proteinExistence type="predicted"/>
<sequence>MDQEPVPQTTRGTGASAAVKLLTWQLACLTSADKKYRTADGLEFQRVWIQGYITSINPGGNTFEITDETGPPLTVYCKISAGERVTGEYVLVIGKLGLRRSSKKDDSKGPSTAGCCRLVSF</sequence>
<dbReference type="Proteomes" id="UP000747399">
    <property type="component" value="Unassembled WGS sequence"/>
</dbReference>
<accession>A0A8J4BFY4</accession>
<dbReference type="Gene3D" id="2.40.50.140">
    <property type="entry name" value="Nucleic acid-binding proteins"/>
    <property type="match status" value="1"/>
</dbReference>
<dbReference type="InterPro" id="IPR032245">
    <property type="entry name" value="RMI2"/>
</dbReference>
<dbReference type="Pfam" id="PF16100">
    <property type="entry name" value="RMI2"/>
    <property type="match status" value="1"/>
</dbReference>
<gene>
    <name evidence="1" type="ORF">Vafri_15298</name>
</gene>
<evidence type="ECO:0000313" key="2">
    <source>
        <dbReference type="Proteomes" id="UP000747399"/>
    </source>
</evidence>
<dbReference type="AlphaFoldDB" id="A0A8J4BFY4"/>
<name>A0A8J4BFY4_9CHLO</name>